<dbReference type="InParanoid" id="A0A136J3G6"/>
<evidence type="ECO:0000313" key="3">
    <source>
        <dbReference type="Proteomes" id="UP000070501"/>
    </source>
</evidence>
<dbReference type="InterPro" id="IPR019171">
    <property type="entry name" value="MIX23"/>
</dbReference>
<keyword evidence="3" id="KW-1185">Reference proteome</keyword>
<dbReference type="PANTHER" id="PTHR31905">
    <property type="entry name" value="COILED-COIL DOMAIN-CONTAINING PROTEIN 58"/>
    <property type="match status" value="1"/>
</dbReference>
<organism evidence="2 3">
    <name type="scientific">Microdochium bolleyi</name>
    <dbReference type="NCBI Taxonomy" id="196109"/>
    <lineage>
        <taxon>Eukaryota</taxon>
        <taxon>Fungi</taxon>
        <taxon>Dikarya</taxon>
        <taxon>Ascomycota</taxon>
        <taxon>Pezizomycotina</taxon>
        <taxon>Sordariomycetes</taxon>
        <taxon>Xylariomycetidae</taxon>
        <taxon>Xylariales</taxon>
        <taxon>Microdochiaceae</taxon>
        <taxon>Microdochium</taxon>
    </lineage>
</organism>
<dbReference type="AlphaFoldDB" id="A0A136J3G6"/>
<dbReference type="OrthoDB" id="5593818at2759"/>
<dbReference type="STRING" id="196109.A0A136J3G6"/>
<comment type="similarity">
    <text evidence="1">Belongs to the MIX23 family.</text>
</comment>
<protein>
    <submittedName>
        <fullName evidence="2">Caffeine-induced death protein 2-domain-containing protein</fullName>
    </submittedName>
</protein>
<evidence type="ECO:0000313" key="2">
    <source>
        <dbReference type="EMBL" id="KXJ91702.1"/>
    </source>
</evidence>
<dbReference type="GO" id="GO:0005758">
    <property type="term" value="C:mitochondrial intermembrane space"/>
    <property type="evidence" value="ECO:0007669"/>
    <property type="project" value="InterPro"/>
</dbReference>
<dbReference type="PIRSF" id="PIRSF022603">
    <property type="entry name" value="UCP022603"/>
    <property type="match status" value="1"/>
</dbReference>
<dbReference type="FunCoup" id="A0A136J3G6">
    <property type="interactions" value="9"/>
</dbReference>
<dbReference type="PANTHER" id="PTHR31905:SF2">
    <property type="entry name" value="PROTEIN MIX23"/>
    <property type="match status" value="1"/>
</dbReference>
<dbReference type="EMBL" id="KQ964249">
    <property type="protein sequence ID" value="KXJ91702.1"/>
    <property type="molecule type" value="Genomic_DNA"/>
</dbReference>
<proteinExistence type="inferred from homology"/>
<dbReference type="Pfam" id="PF09774">
    <property type="entry name" value="MIX23"/>
    <property type="match status" value="1"/>
</dbReference>
<reference evidence="3" key="1">
    <citation type="submission" date="2016-02" db="EMBL/GenBank/DDBJ databases">
        <title>Draft genome sequence of Microdochium bolleyi, a fungal endophyte of beachgrass.</title>
        <authorList>
            <consortium name="DOE Joint Genome Institute"/>
            <person name="David A.S."/>
            <person name="May G."/>
            <person name="Haridas S."/>
            <person name="Lim J."/>
            <person name="Wang M."/>
            <person name="Labutti K."/>
            <person name="Lipzen A."/>
            <person name="Barry K."/>
            <person name="Grigoriev I.V."/>
        </authorList>
    </citation>
    <scope>NUCLEOTIDE SEQUENCE [LARGE SCALE GENOMIC DNA]</scope>
    <source>
        <strain evidence="3">J235TASD1</strain>
    </source>
</reference>
<sequence>MTESSPQPRLTPQFCFSTVALRDFLRLSRSTVDDSITQSLNALVTPAKAGFDPRSTATRTPHHPRQHISAVACEEFKNKVLFPSWQNRSDVLTYCSLVATSPDPDDPEIALRASETEKNRDRVVNERLDPYSARYFPREPRTEQLANLMRQERGVEKIVRSRTWAVLAERCGPTLTDAEQALDTWRHGQHKAFPQRHLGA</sequence>
<dbReference type="InterPro" id="IPR016805">
    <property type="entry name" value="MIX23_fungal"/>
</dbReference>
<accession>A0A136J3G6</accession>
<evidence type="ECO:0000256" key="1">
    <source>
        <dbReference type="ARBA" id="ARBA00024204"/>
    </source>
</evidence>
<name>A0A136J3G6_9PEZI</name>
<dbReference type="Proteomes" id="UP000070501">
    <property type="component" value="Unassembled WGS sequence"/>
</dbReference>
<gene>
    <name evidence="2" type="ORF">Micbo1qcDRAFT_194764</name>
</gene>